<keyword evidence="1" id="KW-0812">Transmembrane</keyword>
<comment type="caution">
    <text evidence="2">The sequence shown here is derived from an EMBL/GenBank/DDBJ whole genome shotgun (WGS) entry which is preliminary data.</text>
</comment>
<evidence type="ECO:0000256" key="1">
    <source>
        <dbReference type="SAM" id="Phobius"/>
    </source>
</evidence>
<dbReference type="AlphaFoldDB" id="A0AAD5Z169"/>
<name>A0AAD5Z169_9POAL</name>
<dbReference type="EMBL" id="JAMRDG010000063">
    <property type="protein sequence ID" value="KAJ3678812.1"/>
    <property type="molecule type" value="Genomic_DNA"/>
</dbReference>
<keyword evidence="3" id="KW-1185">Reference proteome</keyword>
<proteinExistence type="predicted"/>
<feature type="transmembrane region" description="Helical" evidence="1">
    <location>
        <begin position="47"/>
        <end position="69"/>
    </location>
</feature>
<gene>
    <name evidence="2" type="ORF">LUZ61_021273</name>
</gene>
<accession>A0AAD5Z169</accession>
<organism evidence="2 3">
    <name type="scientific">Rhynchospora tenuis</name>
    <dbReference type="NCBI Taxonomy" id="198213"/>
    <lineage>
        <taxon>Eukaryota</taxon>
        <taxon>Viridiplantae</taxon>
        <taxon>Streptophyta</taxon>
        <taxon>Embryophyta</taxon>
        <taxon>Tracheophyta</taxon>
        <taxon>Spermatophyta</taxon>
        <taxon>Magnoliopsida</taxon>
        <taxon>Liliopsida</taxon>
        <taxon>Poales</taxon>
        <taxon>Cyperaceae</taxon>
        <taxon>Cyperoideae</taxon>
        <taxon>Rhynchosporeae</taxon>
        <taxon>Rhynchospora</taxon>
    </lineage>
</organism>
<evidence type="ECO:0000313" key="3">
    <source>
        <dbReference type="Proteomes" id="UP001210211"/>
    </source>
</evidence>
<keyword evidence="1" id="KW-1133">Transmembrane helix</keyword>
<sequence length="70" mass="8525">MNFEHQPYIFPMWIEEIGAQQEEGCTMREARGSTCFKYTTWILAIQWSWTLMSIRMNPFFYSVFLLWLFA</sequence>
<keyword evidence="1" id="KW-0472">Membrane</keyword>
<reference evidence="2 3" key="1">
    <citation type="journal article" date="2022" name="Cell">
        <title>Repeat-based holocentromeres influence genome architecture and karyotype evolution.</title>
        <authorList>
            <person name="Hofstatter P.G."/>
            <person name="Thangavel G."/>
            <person name="Lux T."/>
            <person name="Neumann P."/>
            <person name="Vondrak T."/>
            <person name="Novak P."/>
            <person name="Zhang M."/>
            <person name="Costa L."/>
            <person name="Castellani M."/>
            <person name="Scott A."/>
            <person name="Toegelov H."/>
            <person name="Fuchs J."/>
            <person name="Mata-Sucre Y."/>
            <person name="Dias Y."/>
            <person name="Vanzela A.L.L."/>
            <person name="Huettel B."/>
            <person name="Almeida C.C.S."/>
            <person name="Simkova H."/>
            <person name="Souza G."/>
            <person name="Pedrosa-Harand A."/>
            <person name="Macas J."/>
            <person name="Mayer K.F.X."/>
            <person name="Houben A."/>
            <person name="Marques A."/>
        </authorList>
    </citation>
    <scope>NUCLEOTIDE SEQUENCE [LARGE SCALE GENOMIC DNA]</scope>
    <source>
        <strain evidence="2">RhyTen1mFocal</strain>
    </source>
</reference>
<protein>
    <submittedName>
        <fullName evidence="2">Uncharacterized protein</fullName>
    </submittedName>
</protein>
<dbReference type="Proteomes" id="UP001210211">
    <property type="component" value="Unassembled WGS sequence"/>
</dbReference>
<evidence type="ECO:0000313" key="2">
    <source>
        <dbReference type="EMBL" id="KAJ3678812.1"/>
    </source>
</evidence>